<keyword evidence="3" id="KW-1185">Reference proteome</keyword>
<organism evidence="2 3">
    <name type="scientific">Halorussus limi</name>
    <dbReference type="NCBI Taxonomy" id="2938695"/>
    <lineage>
        <taxon>Archaea</taxon>
        <taxon>Methanobacteriati</taxon>
        <taxon>Methanobacteriota</taxon>
        <taxon>Stenosarchaea group</taxon>
        <taxon>Halobacteria</taxon>
        <taxon>Halobacteriales</taxon>
        <taxon>Haladaptataceae</taxon>
        <taxon>Halorussus</taxon>
    </lineage>
</organism>
<evidence type="ECO:0000256" key="1">
    <source>
        <dbReference type="SAM" id="MobiDB-lite"/>
    </source>
</evidence>
<evidence type="ECO:0000313" key="3">
    <source>
        <dbReference type="Proteomes" id="UP000830729"/>
    </source>
</evidence>
<feature type="compositionally biased region" description="Basic and acidic residues" evidence="1">
    <location>
        <begin position="12"/>
        <end position="22"/>
    </location>
</feature>
<dbReference type="RefSeq" id="WP_248648906.1">
    <property type="nucleotide sequence ID" value="NZ_CP096659.1"/>
</dbReference>
<dbReference type="Proteomes" id="UP000830729">
    <property type="component" value="Chromosome"/>
</dbReference>
<name>A0A8U0HPP4_9EURY</name>
<dbReference type="KEGG" id="halx:M0R89_09820"/>
<reference evidence="2 3" key="1">
    <citation type="submission" date="2022-04" db="EMBL/GenBank/DDBJ databases">
        <title>Diverse halophilic archaea isolated from saline environments.</title>
        <authorList>
            <person name="Cui H.-L."/>
        </authorList>
    </citation>
    <scope>NUCLEOTIDE SEQUENCE [LARGE SCALE GENOMIC DNA]</scope>
    <source>
        <strain evidence="2 3">XZYJT49</strain>
    </source>
</reference>
<feature type="region of interest" description="Disordered" evidence="1">
    <location>
        <begin position="43"/>
        <end position="62"/>
    </location>
</feature>
<proteinExistence type="predicted"/>
<feature type="region of interest" description="Disordered" evidence="1">
    <location>
        <begin position="1"/>
        <end position="22"/>
    </location>
</feature>
<sequence>MARPGRDAVPLHADEDLTDDRKSELDGLLDGAERIVAVNRGTESVEAEGATELETGPNRCSA</sequence>
<gene>
    <name evidence="2" type="ORF">M0R89_09820</name>
</gene>
<accession>A0A8U0HPP4</accession>
<protein>
    <submittedName>
        <fullName evidence="2">Uncharacterized protein</fullName>
    </submittedName>
</protein>
<evidence type="ECO:0000313" key="2">
    <source>
        <dbReference type="EMBL" id="UPV72847.1"/>
    </source>
</evidence>
<dbReference type="EMBL" id="CP096659">
    <property type="protein sequence ID" value="UPV72847.1"/>
    <property type="molecule type" value="Genomic_DNA"/>
</dbReference>
<dbReference type="AlphaFoldDB" id="A0A8U0HPP4"/>
<dbReference type="GeneID" id="72185497"/>